<organism evidence="6 7">
    <name type="scientific">Sporormia fimetaria CBS 119925</name>
    <dbReference type="NCBI Taxonomy" id="1340428"/>
    <lineage>
        <taxon>Eukaryota</taxon>
        <taxon>Fungi</taxon>
        <taxon>Dikarya</taxon>
        <taxon>Ascomycota</taxon>
        <taxon>Pezizomycotina</taxon>
        <taxon>Dothideomycetes</taxon>
        <taxon>Pleosporomycetidae</taxon>
        <taxon>Pleosporales</taxon>
        <taxon>Sporormiaceae</taxon>
        <taxon>Sporormia</taxon>
    </lineage>
</organism>
<dbReference type="Gene3D" id="3.10.490.10">
    <property type="entry name" value="Gamma-glutamyl cyclotransferase-like"/>
    <property type="match status" value="1"/>
</dbReference>
<evidence type="ECO:0000256" key="3">
    <source>
        <dbReference type="PIRSR" id="PIRSR617939-1"/>
    </source>
</evidence>
<evidence type="ECO:0000256" key="4">
    <source>
        <dbReference type="PIRSR" id="PIRSR617939-2"/>
    </source>
</evidence>
<evidence type="ECO:0000256" key="5">
    <source>
        <dbReference type="SAM" id="Phobius"/>
    </source>
</evidence>
<dbReference type="Proteomes" id="UP000799440">
    <property type="component" value="Unassembled WGS sequence"/>
</dbReference>
<keyword evidence="5" id="KW-0812">Transmembrane</keyword>
<protein>
    <recommendedName>
        <fullName evidence="1">gamma-glutamylcyclotransferase</fullName>
        <ecNumber evidence="1">4.3.2.9</ecNumber>
    </recommendedName>
</protein>
<sequence>MRCTASPERAVEDAVLVHSISRKRHAFPPLPHTSQERLAASLNDRPFENLVISESELSAAKEKNKTVLYLAYGSNLCAETFREKRGIRPLSQVNVLVPELRLTFDLPGFPYAEPCFANTAHRDPTQPETGTSDYHKDRWHKGMVGCVYEVSMADYAHIIATEGGGASYKDIVVTCYVLPEADTVPDSPSTQAFKAHTLYAPARGPAEGGHARPDRSYAQPSARYLKLITDGADELALPREYKEYLHGIRPYTITTKMQEVGKILFTATWMPIVLLIMSLQKSLQDKRGRSPKWLSAITAVMFTIIWTTYDVFWKPVFGDGERTIYGDDGESMTNTTWPPAPQT</sequence>
<dbReference type="GO" id="GO:0003839">
    <property type="term" value="F:gamma-glutamylcyclotransferase activity"/>
    <property type="evidence" value="ECO:0007669"/>
    <property type="project" value="UniProtKB-EC"/>
</dbReference>
<evidence type="ECO:0000313" key="6">
    <source>
        <dbReference type="EMBL" id="KAF2749322.1"/>
    </source>
</evidence>
<evidence type="ECO:0000256" key="1">
    <source>
        <dbReference type="ARBA" id="ARBA00012346"/>
    </source>
</evidence>
<feature type="binding site" evidence="4">
    <location>
        <position position="224"/>
    </location>
    <ligand>
        <name>substrate</name>
    </ligand>
</feature>
<dbReference type="AlphaFoldDB" id="A0A6A6VFE9"/>
<dbReference type="EC" id="4.3.2.9" evidence="1"/>
<reference evidence="6" key="1">
    <citation type="journal article" date="2020" name="Stud. Mycol.">
        <title>101 Dothideomycetes genomes: a test case for predicting lifestyles and emergence of pathogens.</title>
        <authorList>
            <person name="Haridas S."/>
            <person name="Albert R."/>
            <person name="Binder M."/>
            <person name="Bloem J."/>
            <person name="Labutti K."/>
            <person name="Salamov A."/>
            <person name="Andreopoulos B."/>
            <person name="Baker S."/>
            <person name="Barry K."/>
            <person name="Bills G."/>
            <person name="Bluhm B."/>
            <person name="Cannon C."/>
            <person name="Castanera R."/>
            <person name="Culley D."/>
            <person name="Daum C."/>
            <person name="Ezra D."/>
            <person name="Gonzalez J."/>
            <person name="Henrissat B."/>
            <person name="Kuo A."/>
            <person name="Liang C."/>
            <person name="Lipzen A."/>
            <person name="Lutzoni F."/>
            <person name="Magnuson J."/>
            <person name="Mondo S."/>
            <person name="Nolan M."/>
            <person name="Ohm R."/>
            <person name="Pangilinan J."/>
            <person name="Park H.-J."/>
            <person name="Ramirez L."/>
            <person name="Alfaro M."/>
            <person name="Sun H."/>
            <person name="Tritt A."/>
            <person name="Yoshinaga Y."/>
            <person name="Zwiers L.-H."/>
            <person name="Turgeon B."/>
            <person name="Goodwin S."/>
            <person name="Spatafora J."/>
            <person name="Crous P."/>
            <person name="Grigoriev I."/>
        </authorList>
    </citation>
    <scope>NUCLEOTIDE SEQUENCE</scope>
    <source>
        <strain evidence="6">CBS 119925</strain>
    </source>
</reference>
<feature type="active site" description="Proton acceptor" evidence="3">
    <location>
        <position position="162"/>
    </location>
</feature>
<dbReference type="EMBL" id="MU006566">
    <property type="protein sequence ID" value="KAF2749322.1"/>
    <property type="molecule type" value="Genomic_DNA"/>
</dbReference>
<feature type="transmembrane region" description="Helical" evidence="5">
    <location>
        <begin position="260"/>
        <end position="279"/>
    </location>
</feature>
<dbReference type="PANTHER" id="PTHR12935">
    <property type="entry name" value="GAMMA-GLUTAMYLCYCLOTRANSFERASE"/>
    <property type="match status" value="1"/>
</dbReference>
<accession>A0A6A6VFE9</accession>
<gene>
    <name evidence="6" type="ORF">M011DRAFT_493063</name>
</gene>
<keyword evidence="5" id="KW-1133">Transmembrane helix</keyword>
<dbReference type="OrthoDB" id="2017317at2759"/>
<evidence type="ECO:0000313" key="7">
    <source>
        <dbReference type="Proteomes" id="UP000799440"/>
    </source>
</evidence>
<feature type="binding site" evidence="4">
    <location>
        <begin position="69"/>
        <end position="74"/>
    </location>
    <ligand>
        <name>substrate</name>
    </ligand>
</feature>
<name>A0A6A6VFE9_9PLEO</name>
<keyword evidence="2" id="KW-0456">Lyase</keyword>
<feature type="transmembrane region" description="Helical" evidence="5">
    <location>
        <begin position="291"/>
        <end position="309"/>
    </location>
</feature>
<keyword evidence="5" id="KW-0472">Membrane</keyword>
<proteinExistence type="predicted"/>
<keyword evidence="7" id="KW-1185">Reference proteome</keyword>
<dbReference type="InterPro" id="IPR017939">
    <property type="entry name" value="G-Glutamylcylcotransferase"/>
</dbReference>
<evidence type="ECO:0000256" key="2">
    <source>
        <dbReference type="ARBA" id="ARBA00023239"/>
    </source>
</evidence>
<dbReference type="PANTHER" id="PTHR12935:SF0">
    <property type="entry name" value="GAMMA-GLUTAMYLCYCLOTRANSFERASE"/>
    <property type="match status" value="1"/>
</dbReference>